<keyword evidence="1" id="KW-1133">Transmembrane helix</keyword>
<dbReference type="AlphaFoldDB" id="A0A9P5MRP6"/>
<protein>
    <submittedName>
        <fullName evidence="2">Uncharacterized protein</fullName>
    </submittedName>
</protein>
<sequence>MGIIVSCLTEIVVCFGECIMGIFGAIADCLGCIIAGTPLSALSITVWALLTRSAQRSLD</sequence>
<feature type="transmembrane region" description="Helical" evidence="1">
    <location>
        <begin position="33"/>
        <end position="50"/>
    </location>
</feature>
<dbReference type="EMBL" id="WHVB01000015">
    <property type="protein sequence ID" value="KAF8476310.1"/>
    <property type="molecule type" value="Genomic_DNA"/>
</dbReference>
<evidence type="ECO:0000313" key="3">
    <source>
        <dbReference type="Proteomes" id="UP000759537"/>
    </source>
</evidence>
<keyword evidence="1" id="KW-0472">Membrane</keyword>
<proteinExistence type="predicted"/>
<dbReference type="Proteomes" id="UP000759537">
    <property type="component" value="Unassembled WGS sequence"/>
</dbReference>
<keyword evidence="1" id="KW-0812">Transmembrane</keyword>
<feature type="transmembrane region" description="Helical" evidence="1">
    <location>
        <begin position="7"/>
        <end position="27"/>
    </location>
</feature>
<organism evidence="2 3">
    <name type="scientific">Russula ochroleuca</name>
    <dbReference type="NCBI Taxonomy" id="152965"/>
    <lineage>
        <taxon>Eukaryota</taxon>
        <taxon>Fungi</taxon>
        <taxon>Dikarya</taxon>
        <taxon>Basidiomycota</taxon>
        <taxon>Agaricomycotina</taxon>
        <taxon>Agaricomycetes</taxon>
        <taxon>Russulales</taxon>
        <taxon>Russulaceae</taxon>
        <taxon>Russula</taxon>
    </lineage>
</organism>
<evidence type="ECO:0000313" key="2">
    <source>
        <dbReference type="EMBL" id="KAF8476310.1"/>
    </source>
</evidence>
<name>A0A9P5MRP6_9AGAM</name>
<comment type="caution">
    <text evidence="2">The sequence shown here is derived from an EMBL/GenBank/DDBJ whole genome shotgun (WGS) entry which is preliminary data.</text>
</comment>
<evidence type="ECO:0000256" key="1">
    <source>
        <dbReference type="SAM" id="Phobius"/>
    </source>
</evidence>
<reference evidence="2" key="2">
    <citation type="journal article" date="2020" name="Nat. Commun.">
        <title>Large-scale genome sequencing of mycorrhizal fungi provides insights into the early evolution of symbiotic traits.</title>
        <authorList>
            <person name="Miyauchi S."/>
            <person name="Kiss E."/>
            <person name="Kuo A."/>
            <person name="Drula E."/>
            <person name="Kohler A."/>
            <person name="Sanchez-Garcia M."/>
            <person name="Morin E."/>
            <person name="Andreopoulos B."/>
            <person name="Barry K.W."/>
            <person name="Bonito G."/>
            <person name="Buee M."/>
            <person name="Carver A."/>
            <person name="Chen C."/>
            <person name="Cichocki N."/>
            <person name="Clum A."/>
            <person name="Culley D."/>
            <person name="Crous P.W."/>
            <person name="Fauchery L."/>
            <person name="Girlanda M."/>
            <person name="Hayes R.D."/>
            <person name="Keri Z."/>
            <person name="LaButti K."/>
            <person name="Lipzen A."/>
            <person name="Lombard V."/>
            <person name="Magnuson J."/>
            <person name="Maillard F."/>
            <person name="Murat C."/>
            <person name="Nolan M."/>
            <person name="Ohm R.A."/>
            <person name="Pangilinan J."/>
            <person name="Pereira M.F."/>
            <person name="Perotto S."/>
            <person name="Peter M."/>
            <person name="Pfister S."/>
            <person name="Riley R."/>
            <person name="Sitrit Y."/>
            <person name="Stielow J.B."/>
            <person name="Szollosi G."/>
            <person name="Zifcakova L."/>
            <person name="Stursova M."/>
            <person name="Spatafora J.W."/>
            <person name="Tedersoo L."/>
            <person name="Vaario L.M."/>
            <person name="Yamada A."/>
            <person name="Yan M."/>
            <person name="Wang P."/>
            <person name="Xu J."/>
            <person name="Bruns T."/>
            <person name="Baldrian P."/>
            <person name="Vilgalys R."/>
            <person name="Dunand C."/>
            <person name="Henrissat B."/>
            <person name="Grigoriev I.V."/>
            <person name="Hibbett D."/>
            <person name="Nagy L.G."/>
            <person name="Martin F.M."/>
        </authorList>
    </citation>
    <scope>NUCLEOTIDE SEQUENCE</scope>
    <source>
        <strain evidence="2">Prilba</strain>
    </source>
</reference>
<reference evidence="2" key="1">
    <citation type="submission" date="2019-10" db="EMBL/GenBank/DDBJ databases">
        <authorList>
            <consortium name="DOE Joint Genome Institute"/>
            <person name="Kuo A."/>
            <person name="Miyauchi S."/>
            <person name="Kiss E."/>
            <person name="Drula E."/>
            <person name="Kohler A."/>
            <person name="Sanchez-Garcia M."/>
            <person name="Andreopoulos B."/>
            <person name="Barry K.W."/>
            <person name="Bonito G."/>
            <person name="Buee M."/>
            <person name="Carver A."/>
            <person name="Chen C."/>
            <person name="Cichocki N."/>
            <person name="Clum A."/>
            <person name="Culley D."/>
            <person name="Crous P.W."/>
            <person name="Fauchery L."/>
            <person name="Girlanda M."/>
            <person name="Hayes R."/>
            <person name="Keri Z."/>
            <person name="LaButti K."/>
            <person name="Lipzen A."/>
            <person name="Lombard V."/>
            <person name="Magnuson J."/>
            <person name="Maillard F."/>
            <person name="Morin E."/>
            <person name="Murat C."/>
            <person name="Nolan M."/>
            <person name="Ohm R."/>
            <person name="Pangilinan J."/>
            <person name="Pereira M."/>
            <person name="Perotto S."/>
            <person name="Peter M."/>
            <person name="Riley R."/>
            <person name="Sitrit Y."/>
            <person name="Stielow B."/>
            <person name="Szollosi G."/>
            <person name="Zifcakova L."/>
            <person name="Stursova M."/>
            <person name="Spatafora J.W."/>
            <person name="Tedersoo L."/>
            <person name="Vaario L.-M."/>
            <person name="Yamada A."/>
            <person name="Yan M."/>
            <person name="Wang P."/>
            <person name="Xu J."/>
            <person name="Bruns T."/>
            <person name="Baldrian P."/>
            <person name="Vilgalys R."/>
            <person name="Henrissat B."/>
            <person name="Grigoriev I.V."/>
            <person name="Hibbett D."/>
            <person name="Nagy L.G."/>
            <person name="Martin F.M."/>
        </authorList>
    </citation>
    <scope>NUCLEOTIDE SEQUENCE</scope>
    <source>
        <strain evidence="2">Prilba</strain>
    </source>
</reference>
<keyword evidence="3" id="KW-1185">Reference proteome</keyword>
<dbReference type="OrthoDB" id="5230947at2759"/>
<accession>A0A9P5MRP6</accession>
<gene>
    <name evidence="2" type="ORF">DFH94DRAFT_758373</name>
</gene>